<comment type="caution">
    <text evidence="11">The sequence shown here is derived from an EMBL/GenBank/DDBJ whole genome shotgun (WGS) entry which is preliminary data.</text>
</comment>
<evidence type="ECO:0000256" key="8">
    <source>
        <dbReference type="ARBA" id="ARBA00048141"/>
    </source>
</evidence>
<dbReference type="PANTHER" id="PTHR23342">
    <property type="entry name" value="N-ACETYLGLUTAMATE SYNTHASE"/>
    <property type="match status" value="1"/>
</dbReference>
<evidence type="ECO:0000256" key="9">
    <source>
        <dbReference type="HAMAP-Rule" id="MF_00082"/>
    </source>
</evidence>
<feature type="site" description="Transition state stabilizer" evidence="9">
    <location>
        <position position="245"/>
    </location>
</feature>
<proteinExistence type="inferred from homology"/>
<comment type="pathway">
    <text evidence="1 9">Amino-acid biosynthesis; L-arginine biosynthesis; N(2)-acetyl-L-ornithine from L-glutamate: step 2/4.</text>
</comment>
<feature type="domain" description="Aspartate/glutamate/uridylate kinase" evidence="10">
    <location>
        <begin position="21"/>
        <end position="264"/>
    </location>
</feature>
<dbReference type="GO" id="GO:0003991">
    <property type="term" value="F:acetylglutamate kinase activity"/>
    <property type="evidence" value="ECO:0007669"/>
    <property type="project" value="UniProtKB-EC"/>
</dbReference>
<gene>
    <name evidence="9 11" type="primary">argB</name>
    <name evidence="11" type="ORF">ACJDT4_10315</name>
</gene>
<dbReference type="InterPro" id="IPR004662">
    <property type="entry name" value="AcgluKinase_fam"/>
</dbReference>
<dbReference type="EC" id="2.7.2.8" evidence="9"/>
<sequence length="295" mass="32733">MKNVENELEDPLGKLKEFKGKTFVIKYGGSIMKNEDSERAFIEDVKMLRNMGINLVIVHGGGPEISKWLKISGVKSEFVEGLRVTDERVMEVVQMVLSGKINKNLSLRLNMNDVKSVGLSGVDNKIIQAQKKYVYINDEKIDIGYVGEVVNINETFILNLVKNGQVPVISPIGCDDKGNIYNINADYAASFISSALNAEKLIILTDVEGVYRDINDKNSLIKNLPIDEIQYYIEEGIISGGMIPKMQCCTSAVLGGTKNVHLIDGRNKHCIINDILNYNGTVICGKEDVECQKVI</sequence>
<dbReference type="PIRSF" id="PIRSF000728">
    <property type="entry name" value="NAGK"/>
    <property type="match status" value="1"/>
</dbReference>
<comment type="catalytic activity">
    <reaction evidence="8 9">
        <text>N-acetyl-L-glutamate + ATP = N-acetyl-L-glutamyl 5-phosphate + ADP</text>
        <dbReference type="Rhea" id="RHEA:14629"/>
        <dbReference type="ChEBI" id="CHEBI:30616"/>
        <dbReference type="ChEBI" id="CHEBI:44337"/>
        <dbReference type="ChEBI" id="CHEBI:57936"/>
        <dbReference type="ChEBI" id="CHEBI:456216"/>
        <dbReference type="EC" id="2.7.2.8"/>
    </reaction>
</comment>
<keyword evidence="7 9" id="KW-0067">ATP-binding</keyword>
<dbReference type="NCBIfam" id="TIGR00761">
    <property type="entry name" value="argB"/>
    <property type="match status" value="1"/>
</dbReference>
<keyword evidence="4 9" id="KW-0808">Transferase</keyword>
<dbReference type="InterPro" id="IPR041727">
    <property type="entry name" value="NAGK-C"/>
</dbReference>
<dbReference type="RefSeq" id="WP_406787476.1">
    <property type="nucleotide sequence ID" value="NZ_JBJIAA010000007.1"/>
</dbReference>
<dbReference type="Proteomes" id="UP001623592">
    <property type="component" value="Unassembled WGS sequence"/>
</dbReference>
<dbReference type="Pfam" id="PF00696">
    <property type="entry name" value="AA_kinase"/>
    <property type="match status" value="1"/>
</dbReference>
<organism evidence="11 12">
    <name type="scientific">Clostridium neuense</name>
    <dbReference type="NCBI Taxonomy" id="1728934"/>
    <lineage>
        <taxon>Bacteria</taxon>
        <taxon>Bacillati</taxon>
        <taxon>Bacillota</taxon>
        <taxon>Clostridia</taxon>
        <taxon>Eubacteriales</taxon>
        <taxon>Clostridiaceae</taxon>
        <taxon>Clostridium</taxon>
    </lineage>
</organism>
<keyword evidence="5 9" id="KW-0547">Nucleotide-binding</keyword>
<evidence type="ECO:0000313" key="11">
    <source>
        <dbReference type="EMBL" id="MFL0250815.1"/>
    </source>
</evidence>
<dbReference type="EMBL" id="JBJIAA010000007">
    <property type="protein sequence ID" value="MFL0250815.1"/>
    <property type="molecule type" value="Genomic_DNA"/>
</dbReference>
<protein>
    <recommendedName>
        <fullName evidence="9">Acetylglutamate kinase</fullName>
        <ecNumber evidence="9">2.7.2.8</ecNumber>
    </recommendedName>
    <alternativeName>
        <fullName evidence="9">N-acetyl-L-glutamate 5-phosphotransferase</fullName>
    </alternativeName>
    <alternativeName>
        <fullName evidence="9">NAG kinase</fullName>
        <shortName evidence="9">NAGK</shortName>
    </alternativeName>
</protein>
<evidence type="ECO:0000256" key="7">
    <source>
        <dbReference type="ARBA" id="ARBA00022840"/>
    </source>
</evidence>
<comment type="function">
    <text evidence="9">Catalyzes the ATP-dependent phosphorylation of N-acetyl-L-glutamate.</text>
</comment>
<evidence type="ECO:0000256" key="3">
    <source>
        <dbReference type="ARBA" id="ARBA00022605"/>
    </source>
</evidence>
<keyword evidence="9" id="KW-0963">Cytoplasm</keyword>
<keyword evidence="6 9" id="KW-0418">Kinase</keyword>
<dbReference type="InterPro" id="IPR036393">
    <property type="entry name" value="AceGlu_kinase-like_sf"/>
</dbReference>
<evidence type="ECO:0000256" key="5">
    <source>
        <dbReference type="ARBA" id="ARBA00022741"/>
    </source>
</evidence>
<evidence type="ECO:0000313" key="12">
    <source>
        <dbReference type="Proteomes" id="UP001623592"/>
    </source>
</evidence>
<dbReference type="Gene3D" id="3.40.1160.10">
    <property type="entry name" value="Acetylglutamate kinase-like"/>
    <property type="match status" value="1"/>
</dbReference>
<evidence type="ECO:0000259" key="10">
    <source>
        <dbReference type="Pfam" id="PF00696"/>
    </source>
</evidence>
<dbReference type="CDD" id="cd04250">
    <property type="entry name" value="AAK_NAGK-C"/>
    <property type="match status" value="1"/>
</dbReference>
<evidence type="ECO:0000256" key="2">
    <source>
        <dbReference type="ARBA" id="ARBA00022571"/>
    </source>
</evidence>
<comment type="subcellular location">
    <subcellularLocation>
        <location evidence="9">Cytoplasm</location>
    </subcellularLocation>
</comment>
<evidence type="ECO:0000256" key="4">
    <source>
        <dbReference type="ARBA" id="ARBA00022679"/>
    </source>
</evidence>
<feature type="binding site" evidence="9">
    <location>
        <begin position="61"/>
        <end position="62"/>
    </location>
    <ligand>
        <name>substrate</name>
    </ligand>
</feature>
<feature type="binding site" evidence="9">
    <location>
        <position position="83"/>
    </location>
    <ligand>
        <name>substrate</name>
    </ligand>
</feature>
<dbReference type="SUPFAM" id="SSF53633">
    <property type="entry name" value="Carbamate kinase-like"/>
    <property type="match status" value="1"/>
</dbReference>
<dbReference type="PANTHER" id="PTHR23342:SF0">
    <property type="entry name" value="N-ACETYLGLUTAMATE SYNTHASE, MITOCHONDRIAL"/>
    <property type="match status" value="1"/>
</dbReference>
<feature type="binding site" evidence="9">
    <location>
        <position position="182"/>
    </location>
    <ligand>
        <name>substrate</name>
    </ligand>
</feature>
<reference evidence="11 12" key="1">
    <citation type="submission" date="2024-11" db="EMBL/GenBank/DDBJ databases">
        <authorList>
            <person name="Heng Y.C."/>
            <person name="Lim A.C.H."/>
            <person name="Lee J.K.Y."/>
            <person name="Kittelmann S."/>
        </authorList>
    </citation>
    <scope>NUCLEOTIDE SEQUENCE [LARGE SCALE GENOMIC DNA]</scope>
    <source>
        <strain evidence="11 12">WILCCON 0114</strain>
    </source>
</reference>
<dbReference type="InterPro" id="IPR001048">
    <property type="entry name" value="Asp/Glu/Uridylate_kinase"/>
</dbReference>
<keyword evidence="12" id="KW-1185">Reference proteome</keyword>
<evidence type="ECO:0000256" key="6">
    <source>
        <dbReference type="ARBA" id="ARBA00022777"/>
    </source>
</evidence>
<name>A0ABW8TFQ7_9CLOT</name>
<evidence type="ECO:0000256" key="1">
    <source>
        <dbReference type="ARBA" id="ARBA00004828"/>
    </source>
</evidence>
<keyword evidence="3 9" id="KW-0028">Amino-acid biosynthesis</keyword>
<comment type="similarity">
    <text evidence="9">Belongs to the acetylglutamate kinase family. ArgB subfamily.</text>
</comment>
<accession>A0ABW8TFQ7</accession>
<dbReference type="HAMAP" id="MF_00082">
    <property type="entry name" value="ArgB"/>
    <property type="match status" value="1"/>
</dbReference>
<dbReference type="InterPro" id="IPR037528">
    <property type="entry name" value="ArgB"/>
</dbReference>
<keyword evidence="2 9" id="KW-0055">Arginine biosynthesis</keyword>
<feature type="site" description="Transition state stabilizer" evidence="9">
    <location>
        <position position="26"/>
    </location>
</feature>